<keyword evidence="4" id="KW-0239">DNA-directed DNA polymerase</keyword>
<evidence type="ECO:0000256" key="2">
    <source>
        <dbReference type="ARBA" id="ARBA00012417"/>
    </source>
</evidence>
<dbReference type="GO" id="GO:0005634">
    <property type="term" value="C:nucleus"/>
    <property type="evidence" value="ECO:0007669"/>
    <property type="project" value="TreeGrafter"/>
</dbReference>
<feature type="compositionally biased region" description="Polar residues" evidence="9">
    <location>
        <begin position="501"/>
        <end position="510"/>
    </location>
</feature>
<dbReference type="GO" id="GO:0009411">
    <property type="term" value="P:response to UV"/>
    <property type="evidence" value="ECO:0007669"/>
    <property type="project" value="TreeGrafter"/>
</dbReference>
<comment type="caution">
    <text evidence="10">The sequence shown here is derived from an EMBL/GenBank/DDBJ whole genome shotgun (WGS) entry which is preliminary data.</text>
</comment>
<keyword evidence="4" id="KW-0548">Nucleotidyltransferase</keyword>
<feature type="region of interest" description="Disordered" evidence="9">
    <location>
        <begin position="337"/>
        <end position="359"/>
    </location>
</feature>
<dbReference type="GO" id="GO:0003887">
    <property type="term" value="F:DNA-directed DNA polymerase activity"/>
    <property type="evidence" value="ECO:0007669"/>
    <property type="project" value="UniProtKB-KW"/>
</dbReference>
<evidence type="ECO:0000256" key="8">
    <source>
        <dbReference type="ARBA" id="ARBA00047303"/>
    </source>
</evidence>
<evidence type="ECO:0000256" key="4">
    <source>
        <dbReference type="ARBA" id="ARBA00022932"/>
    </source>
</evidence>
<evidence type="ECO:0000256" key="6">
    <source>
        <dbReference type="ARBA" id="ARBA00044677"/>
    </source>
</evidence>
<dbReference type="EMBL" id="VFJC01000029">
    <property type="protein sequence ID" value="KAB5518559.1"/>
    <property type="molecule type" value="Genomic_DNA"/>
</dbReference>
<gene>
    <name evidence="10" type="ORF">PHYPO_G00167440</name>
</gene>
<comment type="catalytic activity">
    <reaction evidence="6">
        <text>ssDNA + n NTP = ssDNA/pppN(pN)n-1 hybrid + (n-1) diphosphate.</text>
        <dbReference type="EC" id="2.7.7.102"/>
    </reaction>
</comment>
<dbReference type="GO" id="GO:0031297">
    <property type="term" value="P:replication fork processing"/>
    <property type="evidence" value="ECO:0007669"/>
    <property type="project" value="TreeGrafter"/>
</dbReference>
<dbReference type="AlphaFoldDB" id="A0A5N5JH92"/>
<accession>A0A5N5JH92</accession>
<keyword evidence="3" id="KW-0240">DNA-directed RNA polymerase</keyword>
<comment type="catalytic activity">
    <reaction evidence="8">
        <text>DNA(n) + a 2'-deoxyribonucleoside 5'-triphosphate = DNA(n+1) + diphosphate</text>
        <dbReference type="Rhea" id="RHEA:22508"/>
        <dbReference type="Rhea" id="RHEA-COMP:17339"/>
        <dbReference type="Rhea" id="RHEA-COMP:17340"/>
        <dbReference type="ChEBI" id="CHEBI:33019"/>
        <dbReference type="ChEBI" id="CHEBI:61560"/>
        <dbReference type="ChEBI" id="CHEBI:173112"/>
        <dbReference type="EC" id="2.7.7.7"/>
    </reaction>
    <physiologicalReaction direction="left-to-right" evidence="8">
        <dbReference type="Rhea" id="RHEA:22509"/>
    </physiologicalReaction>
</comment>
<dbReference type="Pfam" id="PF03121">
    <property type="entry name" value="Herpes_UL52"/>
    <property type="match status" value="1"/>
</dbReference>
<sequence length="552" mass="63408">MTRGKWQDRVKAVEQRALSYQSAPISCPYKARLSRPWQPSSVWRLFPRQSDAIAFSQRCKQHMHVFALEKESTDAGHRVYLVTSYSELWHYYSSHRQSLMHCYEVIPEGAVCKLYFDLEFDVASNTHLDGIKMVASLIQYVCVKLEETYSLQCSAKDVLNLDSSTAEKFSRHLIFLLPDCAFKDNKHVGSFIHHILKPALKYLHKGAENPPEDVDDVSEGPQSKRMKRDEDEEDLGFLIVKGKDGKKQLFVDLASTITEDDLNTVYYAGVYTKNRNFRLYKSSKLGKNAAFSVAEDNKFVPSSNKHTTEEERIFLASLVTNVSFTSQRILTFDAPERTSNESGCSARHRGPHSSELAGEHQASPYKELDDFVLKLALRDGIQGNIRRWTYFVSEQLLVYDVGKYRWCSNVGRFHKSNNIMIIMDLKEEVWYQRCHDPECRRQNYRSSSYPLPQEVCMSYMLKEDEDDQQFLMDELGNIELSPSCVPARASGEGEETDRSASHPQTENTQECWDDDASCLEALDEVERSMEEKEEIPDELMIQAVSECEATLV</sequence>
<evidence type="ECO:0000313" key="11">
    <source>
        <dbReference type="Proteomes" id="UP000327468"/>
    </source>
</evidence>
<keyword evidence="4" id="KW-0808">Transferase</keyword>
<feature type="region of interest" description="Disordered" evidence="9">
    <location>
        <begin position="208"/>
        <end position="230"/>
    </location>
</feature>
<comment type="similarity">
    <text evidence="1">Belongs to the eukaryotic-type primase small subunit family.</text>
</comment>
<dbReference type="Proteomes" id="UP000327468">
    <property type="component" value="Chromosome 28"/>
</dbReference>
<dbReference type="PANTHER" id="PTHR31399">
    <property type="entry name" value="DNA-DIRECTED PRIMASE / POLYMERASE PROTEIN"/>
    <property type="match status" value="1"/>
</dbReference>
<feature type="region of interest" description="Disordered" evidence="9">
    <location>
        <begin position="484"/>
        <end position="513"/>
    </location>
</feature>
<evidence type="ECO:0000256" key="3">
    <source>
        <dbReference type="ARBA" id="ARBA00022478"/>
    </source>
</evidence>
<organism evidence="10 11">
    <name type="scientific">Pangasianodon hypophthalmus</name>
    <name type="common">Striped catfish</name>
    <name type="synonym">Helicophagus hypophthalmus</name>
    <dbReference type="NCBI Taxonomy" id="310915"/>
    <lineage>
        <taxon>Eukaryota</taxon>
        <taxon>Metazoa</taxon>
        <taxon>Chordata</taxon>
        <taxon>Craniata</taxon>
        <taxon>Vertebrata</taxon>
        <taxon>Euteleostomi</taxon>
        <taxon>Actinopterygii</taxon>
        <taxon>Neopterygii</taxon>
        <taxon>Teleostei</taxon>
        <taxon>Ostariophysi</taxon>
        <taxon>Siluriformes</taxon>
        <taxon>Pangasiidae</taxon>
        <taxon>Pangasianodon</taxon>
    </lineage>
</organism>
<dbReference type="EC" id="2.7.7.7" evidence="2"/>
<dbReference type="GO" id="GO:0042276">
    <property type="term" value="P:error-prone translesion synthesis"/>
    <property type="evidence" value="ECO:0007669"/>
    <property type="project" value="InterPro"/>
</dbReference>
<dbReference type="PANTHER" id="PTHR31399:SF0">
    <property type="entry name" value="DNA-DIRECTED PRIMASE_POLYMERASE PROTEIN"/>
    <property type="match status" value="1"/>
</dbReference>
<reference evidence="10 11" key="1">
    <citation type="submission" date="2019-06" db="EMBL/GenBank/DDBJ databases">
        <title>A chromosome-scale genome assembly of the striped catfish, Pangasianodon hypophthalmus.</title>
        <authorList>
            <person name="Wen M."/>
            <person name="Zahm M."/>
            <person name="Roques C."/>
            <person name="Cabau C."/>
            <person name="Klopp C."/>
            <person name="Donnadieu C."/>
            <person name="Jouanno E."/>
            <person name="Avarre J.-C."/>
            <person name="Campet M."/>
            <person name="Ha T.T.T."/>
            <person name="Dugue R."/>
            <person name="Lampietro C."/>
            <person name="Louis A."/>
            <person name="Herpin A."/>
            <person name="Echchiki A."/>
            <person name="Berthelot C."/>
            <person name="Parey E."/>
            <person name="Roest-Crollius H."/>
            <person name="Braasch I."/>
            <person name="Postlethwait J."/>
            <person name="Bobe J."/>
            <person name="Montfort J."/>
            <person name="Bouchez O."/>
            <person name="Begum T."/>
            <person name="Schartl M."/>
            <person name="Guiguen Y."/>
        </authorList>
    </citation>
    <scope>NUCLEOTIDE SEQUENCE [LARGE SCALE GENOMIC DNA]</scope>
    <source>
        <strain evidence="10 11">Indonesia</strain>
        <tissue evidence="10">Blood</tissue>
    </source>
</reference>
<keyword evidence="11" id="KW-1185">Reference proteome</keyword>
<dbReference type="GO" id="GO:0005759">
    <property type="term" value="C:mitochondrial matrix"/>
    <property type="evidence" value="ECO:0007669"/>
    <property type="project" value="TreeGrafter"/>
</dbReference>
<dbReference type="GO" id="GO:0003682">
    <property type="term" value="F:chromatin binding"/>
    <property type="evidence" value="ECO:0007669"/>
    <property type="project" value="TreeGrafter"/>
</dbReference>
<dbReference type="GO" id="GO:0006264">
    <property type="term" value="P:mitochondrial DNA replication"/>
    <property type="evidence" value="ECO:0007669"/>
    <property type="project" value="TreeGrafter"/>
</dbReference>
<evidence type="ECO:0000256" key="1">
    <source>
        <dbReference type="ARBA" id="ARBA00009762"/>
    </source>
</evidence>
<evidence type="ECO:0000256" key="9">
    <source>
        <dbReference type="SAM" id="MobiDB-lite"/>
    </source>
</evidence>
<keyword evidence="3" id="KW-0804">Transcription</keyword>
<evidence type="ECO:0000313" key="10">
    <source>
        <dbReference type="EMBL" id="KAB5518559.1"/>
    </source>
</evidence>
<name>A0A5N5JH92_PANHP</name>
<dbReference type="InterPro" id="IPR044917">
    <property type="entry name" value="PRIMPOL"/>
</dbReference>
<dbReference type="GO" id="GO:0000428">
    <property type="term" value="C:DNA-directed RNA polymerase complex"/>
    <property type="evidence" value="ECO:0007669"/>
    <property type="project" value="UniProtKB-KW"/>
</dbReference>
<proteinExistence type="inferred from homology"/>
<evidence type="ECO:0000256" key="5">
    <source>
        <dbReference type="ARBA" id="ARBA00026139"/>
    </source>
</evidence>
<evidence type="ECO:0000256" key="7">
    <source>
        <dbReference type="ARBA" id="ARBA00044768"/>
    </source>
</evidence>
<protein>
    <recommendedName>
        <fullName evidence="5">DNA-directed primase/polymerase protein</fullName>
        <ecNumber evidence="7">2.7.7.102</ecNumber>
        <ecNumber evidence="2">2.7.7.7</ecNumber>
    </recommendedName>
</protein>
<dbReference type="EC" id="2.7.7.102" evidence="7"/>